<proteinExistence type="predicted"/>
<keyword evidence="2" id="KW-1185">Reference proteome</keyword>
<sequence>MLGRGSLLVVQFLAIVLFNSPLLEACADCVTLAPGQDSQCTCCKLEQINMGTSLRTSLRYYTKEQVQGTVRRFLNQNYVNPSFIAQTTTKDATSCFC</sequence>
<evidence type="ECO:0000256" key="1">
    <source>
        <dbReference type="SAM" id="SignalP"/>
    </source>
</evidence>
<reference evidence="3" key="1">
    <citation type="submission" date="2020-12" db="UniProtKB">
        <authorList>
            <consortium name="WormBaseParasite"/>
        </authorList>
    </citation>
    <scope>IDENTIFICATION</scope>
    <source>
        <strain evidence="3">MHco3</strain>
    </source>
</reference>
<keyword evidence="1" id="KW-0732">Signal</keyword>
<protein>
    <submittedName>
        <fullName evidence="3">Secreted protein</fullName>
    </submittedName>
</protein>
<accession>A0A7I4YS30</accession>
<evidence type="ECO:0000313" key="3">
    <source>
        <dbReference type="WBParaSite" id="HCON_00136270-00001"/>
    </source>
</evidence>
<feature type="signal peptide" evidence="1">
    <location>
        <begin position="1"/>
        <end position="27"/>
    </location>
</feature>
<dbReference type="AlphaFoldDB" id="A0A7I4YS30"/>
<evidence type="ECO:0000313" key="2">
    <source>
        <dbReference type="Proteomes" id="UP000025227"/>
    </source>
</evidence>
<feature type="chain" id="PRO_5035471909" evidence="1">
    <location>
        <begin position="28"/>
        <end position="97"/>
    </location>
</feature>
<dbReference type="Proteomes" id="UP000025227">
    <property type="component" value="Unplaced"/>
</dbReference>
<organism evidence="2 3">
    <name type="scientific">Haemonchus contortus</name>
    <name type="common">Barber pole worm</name>
    <dbReference type="NCBI Taxonomy" id="6289"/>
    <lineage>
        <taxon>Eukaryota</taxon>
        <taxon>Metazoa</taxon>
        <taxon>Ecdysozoa</taxon>
        <taxon>Nematoda</taxon>
        <taxon>Chromadorea</taxon>
        <taxon>Rhabditida</taxon>
        <taxon>Rhabditina</taxon>
        <taxon>Rhabditomorpha</taxon>
        <taxon>Strongyloidea</taxon>
        <taxon>Trichostrongylidae</taxon>
        <taxon>Haemonchus</taxon>
    </lineage>
</organism>
<dbReference type="WBParaSite" id="HCON_00136270-00001">
    <property type="protein sequence ID" value="HCON_00136270-00001"/>
    <property type="gene ID" value="HCON_00136270"/>
</dbReference>
<name>A0A7I4YS30_HAECO</name>